<name>A0A8J3JGD4_9ACTN</name>
<dbReference type="PANTHER" id="PTHR14136">
    <property type="entry name" value="BTB_POZ DOMAIN-CONTAINING PROTEIN KCTD9"/>
    <property type="match status" value="1"/>
</dbReference>
<comment type="caution">
    <text evidence="1">The sequence shown here is derived from an EMBL/GenBank/DDBJ whole genome shotgun (WGS) entry which is preliminary data.</text>
</comment>
<dbReference type="EMBL" id="BONF01000037">
    <property type="protein sequence ID" value="GIF84407.1"/>
    <property type="molecule type" value="Genomic_DNA"/>
</dbReference>
<gene>
    <name evidence="1" type="ORF">Cba03nite_57560</name>
</gene>
<dbReference type="SUPFAM" id="SSF141571">
    <property type="entry name" value="Pentapeptide repeat-like"/>
    <property type="match status" value="1"/>
</dbReference>
<dbReference type="InterPro" id="IPR051082">
    <property type="entry name" value="Pentapeptide-BTB/POZ_domain"/>
</dbReference>
<dbReference type="Gene3D" id="2.160.20.80">
    <property type="entry name" value="E3 ubiquitin-protein ligase SopA"/>
    <property type="match status" value="1"/>
</dbReference>
<evidence type="ECO:0000313" key="2">
    <source>
        <dbReference type="Proteomes" id="UP000601223"/>
    </source>
</evidence>
<evidence type="ECO:0000313" key="1">
    <source>
        <dbReference type="EMBL" id="GIF84407.1"/>
    </source>
</evidence>
<dbReference type="RefSeq" id="WP_203752679.1">
    <property type="nucleotide sequence ID" value="NZ_BONF01000037.1"/>
</dbReference>
<proteinExistence type="predicted"/>
<dbReference type="Proteomes" id="UP000601223">
    <property type="component" value="Unassembled WGS sequence"/>
</dbReference>
<dbReference type="PANTHER" id="PTHR14136:SF17">
    <property type="entry name" value="BTB_POZ DOMAIN-CONTAINING PROTEIN KCTD9"/>
    <property type="match status" value="1"/>
</dbReference>
<organism evidence="1 2">
    <name type="scientific">Catellatospora bangladeshensis</name>
    <dbReference type="NCBI Taxonomy" id="310355"/>
    <lineage>
        <taxon>Bacteria</taxon>
        <taxon>Bacillati</taxon>
        <taxon>Actinomycetota</taxon>
        <taxon>Actinomycetes</taxon>
        <taxon>Micromonosporales</taxon>
        <taxon>Micromonosporaceae</taxon>
        <taxon>Catellatospora</taxon>
    </lineage>
</organism>
<keyword evidence="2" id="KW-1185">Reference proteome</keyword>
<dbReference type="AlphaFoldDB" id="A0A8J3JGD4"/>
<protein>
    <recommendedName>
        <fullName evidence="3">Pentapeptide repeat-containing protein</fullName>
    </recommendedName>
</protein>
<dbReference type="InterPro" id="IPR001646">
    <property type="entry name" value="5peptide_repeat"/>
</dbReference>
<accession>A0A8J3JGD4</accession>
<evidence type="ECO:0008006" key="3">
    <source>
        <dbReference type="Google" id="ProtNLM"/>
    </source>
</evidence>
<reference evidence="1 2" key="1">
    <citation type="submission" date="2021-01" db="EMBL/GenBank/DDBJ databases">
        <title>Whole genome shotgun sequence of Catellatospora bangladeshensis NBRC 107357.</title>
        <authorList>
            <person name="Komaki H."/>
            <person name="Tamura T."/>
        </authorList>
    </citation>
    <scope>NUCLEOTIDE SEQUENCE [LARGE SCALE GENOMIC DNA]</scope>
    <source>
        <strain evidence="1 2">NBRC 107357</strain>
    </source>
</reference>
<sequence>MDTRTLRQLDVLLPGEEPDELDLAEELPRDGSTVTEQLITGDVWSRAQLARVTLTRSWFIDADLSSSRFDSVILDRCALKCCTLVGTQWTGAVFKNVVLENCRLDYATFTELRAAVGVALIGCSLVETVFDRCRLNALALDGCRLTSTRFEACDLRGADLRGNDLSTVGEIMSLRGAVVADAQLPALTAALVNDLELTVR</sequence>
<dbReference type="Pfam" id="PF00805">
    <property type="entry name" value="Pentapeptide"/>
    <property type="match status" value="2"/>
</dbReference>